<dbReference type="RefSeq" id="WP_154072243.1">
    <property type="nucleotide sequence ID" value="NZ_LT670817.1"/>
</dbReference>
<evidence type="ECO:0000313" key="3">
    <source>
        <dbReference type="Proteomes" id="UP000189796"/>
    </source>
</evidence>
<evidence type="ECO:0000313" key="2">
    <source>
        <dbReference type="EMBL" id="SHG90204.1"/>
    </source>
</evidence>
<dbReference type="AlphaFoldDB" id="A0A1M5NKR5"/>
<gene>
    <name evidence="2" type="ORF">SAMN05443248_3036</name>
</gene>
<reference evidence="2 3" key="1">
    <citation type="submission" date="2016-11" db="EMBL/GenBank/DDBJ databases">
        <authorList>
            <person name="Jaros S."/>
            <person name="Januszkiewicz K."/>
            <person name="Wedrychowicz H."/>
        </authorList>
    </citation>
    <scope>NUCLEOTIDE SEQUENCE [LARGE SCALE GENOMIC DNA]</scope>
    <source>
        <strain evidence="2 3">GAS138</strain>
    </source>
</reference>
<feature type="transmembrane region" description="Helical" evidence="1">
    <location>
        <begin position="16"/>
        <end position="39"/>
    </location>
</feature>
<keyword evidence="1" id="KW-0472">Membrane</keyword>
<sequence>MSDEFKAPPDIGVKNVLVWMFAVVLWVICLPVYISIWAWKWATGQSPRVRLWMFTSED</sequence>
<proteinExistence type="predicted"/>
<keyword evidence="1" id="KW-0812">Transmembrane</keyword>
<dbReference type="EMBL" id="LT670817">
    <property type="protein sequence ID" value="SHG90204.1"/>
    <property type="molecule type" value="Genomic_DNA"/>
</dbReference>
<organism evidence="2 3">
    <name type="scientific">Bradyrhizobium erythrophlei</name>
    <dbReference type="NCBI Taxonomy" id="1437360"/>
    <lineage>
        <taxon>Bacteria</taxon>
        <taxon>Pseudomonadati</taxon>
        <taxon>Pseudomonadota</taxon>
        <taxon>Alphaproteobacteria</taxon>
        <taxon>Hyphomicrobiales</taxon>
        <taxon>Nitrobacteraceae</taxon>
        <taxon>Bradyrhizobium</taxon>
    </lineage>
</organism>
<accession>A0A1M5NKR5</accession>
<dbReference type="Proteomes" id="UP000189796">
    <property type="component" value="Chromosome I"/>
</dbReference>
<evidence type="ECO:0000256" key="1">
    <source>
        <dbReference type="SAM" id="Phobius"/>
    </source>
</evidence>
<protein>
    <submittedName>
        <fullName evidence="2">Uncharacterized protein</fullName>
    </submittedName>
</protein>
<keyword evidence="1" id="KW-1133">Transmembrane helix</keyword>
<name>A0A1M5NKR5_9BRAD</name>